<dbReference type="OrthoDB" id="97518at2759"/>
<evidence type="ECO:0000256" key="2">
    <source>
        <dbReference type="SAM" id="Coils"/>
    </source>
</evidence>
<protein>
    <submittedName>
        <fullName evidence="3">Uncharacterized protein</fullName>
    </submittedName>
</protein>
<comment type="similarity">
    <text evidence="1">Belongs to the LOR family.</text>
</comment>
<dbReference type="PANTHER" id="PTHR31087">
    <property type="match status" value="1"/>
</dbReference>
<accession>A0A816EF24</accession>
<proteinExistence type="inferred from homology"/>
<dbReference type="PANTHER" id="PTHR31087:SF161">
    <property type="entry name" value="TUBBY C 2 FAMILY PROTEIN"/>
    <property type="match status" value="1"/>
</dbReference>
<evidence type="ECO:0000256" key="1">
    <source>
        <dbReference type="ARBA" id="ARBA00005437"/>
    </source>
</evidence>
<comment type="caution">
    <text evidence="3">The sequence shown here is derived from an EMBL/GenBank/DDBJ whole genome shotgun (WGS) entry which is preliminary data.</text>
</comment>
<dbReference type="InterPro" id="IPR007612">
    <property type="entry name" value="LOR"/>
</dbReference>
<keyword evidence="2" id="KW-0175">Coiled coil</keyword>
<dbReference type="EMBL" id="CAJNOW010016702">
    <property type="protein sequence ID" value="CAF1651879.1"/>
    <property type="molecule type" value="Genomic_DNA"/>
</dbReference>
<sequence length="310" mass="36049">MAYAAYPPAASSRQAMPARRYQIREKIFSIGDNFKIKDEAGQDVYKVRSKLFTLGDKLVLEDIAGNGLIKIQQKMFHLHPTFNILSARSNDSDRELAVVKKKFAFFHQKFNIESIYGIYSLEGLDIFAHSFTLVKNDQTVAIVSKTLFSLSDTYGVEIAGDEDHAFILALVIVLDQILQKEEDLKKLHDNIAKIDERDGENICKIKNKIIDLEKQLREHKNEENDLYKSLDNEQEEKQICSLYKLWITIEEITLKELCYDWIKIKQYHQAKIDKLHPIITNYQSELQQFKSEQNNMTFIGKKNLVKHVLF</sequence>
<evidence type="ECO:0000313" key="4">
    <source>
        <dbReference type="Proteomes" id="UP000663834"/>
    </source>
</evidence>
<reference evidence="3" key="1">
    <citation type="submission" date="2021-02" db="EMBL/GenBank/DDBJ databases">
        <authorList>
            <person name="Nowell W R."/>
        </authorList>
    </citation>
    <scope>NUCLEOTIDE SEQUENCE</scope>
</reference>
<dbReference type="Proteomes" id="UP000663834">
    <property type="component" value="Unassembled WGS sequence"/>
</dbReference>
<organism evidence="3 4">
    <name type="scientific">Rotaria magnacalcarata</name>
    <dbReference type="NCBI Taxonomy" id="392030"/>
    <lineage>
        <taxon>Eukaryota</taxon>
        <taxon>Metazoa</taxon>
        <taxon>Spiralia</taxon>
        <taxon>Gnathifera</taxon>
        <taxon>Rotifera</taxon>
        <taxon>Eurotatoria</taxon>
        <taxon>Bdelloidea</taxon>
        <taxon>Philodinida</taxon>
        <taxon>Philodinidae</taxon>
        <taxon>Rotaria</taxon>
    </lineage>
</organism>
<dbReference type="Gene3D" id="2.40.160.200">
    <property type="entry name" value="LURP1-related"/>
    <property type="match status" value="1"/>
</dbReference>
<dbReference type="Pfam" id="PF04525">
    <property type="entry name" value="LOR"/>
    <property type="match status" value="1"/>
</dbReference>
<gene>
    <name evidence="3" type="ORF">KQP761_LOCUS30148</name>
</gene>
<evidence type="ECO:0000313" key="3">
    <source>
        <dbReference type="EMBL" id="CAF1651879.1"/>
    </source>
</evidence>
<dbReference type="InterPro" id="IPR038595">
    <property type="entry name" value="LOR_sf"/>
</dbReference>
<feature type="coiled-coil region" evidence="2">
    <location>
        <begin position="177"/>
        <end position="236"/>
    </location>
</feature>
<dbReference type="SUPFAM" id="SSF54518">
    <property type="entry name" value="Tubby C-terminal domain-like"/>
    <property type="match status" value="1"/>
</dbReference>
<dbReference type="AlphaFoldDB" id="A0A816EF24"/>
<name>A0A816EF24_9BILA</name>
<dbReference type="InterPro" id="IPR025659">
    <property type="entry name" value="Tubby-like_C"/>
</dbReference>